<evidence type="ECO:0000256" key="1">
    <source>
        <dbReference type="ARBA" id="ARBA00022679"/>
    </source>
</evidence>
<feature type="domain" description="Glycosyltransferase 2-like" evidence="3">
    <location>
        <begin position="4"/>
        <end position="125"/>
    </location>
</feature>
<evidence type="ECO:0000313" key="6">
    <source>
        <dbReference type="Proteomes" id="UP000256869"/>
    </source>
</evidence>
<protein>
    <submittedName>
        <fullName evidence="5">GT2 family glycosyltransferase</fullName>
    </submittedName>
</protein>
<proteinExistence type="predicted"/>
<dbReference type="GO" id="GO:0016740">
    <property type="term" value="F:transferase activity"/>
    <property type="evidence" value="ECO:0007669"/>
    <property type="project" value="UniProtKB-KW"/>
</dbReference>
<evidence type="ECO:0000259" key="3">
    <source>
        <dbReference type="Pfam" id="PF00535"/>
    </source>
</evidence>
<gene>
    <name evidence="5" type="ORF">DFP95_108110</name>
</gene>
<evidence type="ECO:0000259" key="4">
    <source>
        <dbReference type="Pfam" id="PF02709"/>
    </source>
</evidence>
<dbReference type="InterPro" id="IPR001173">
    <property type="entry name" value="Glyco_trans_2-like"/>
</dbReference>
<dbReference type="InterPro" id="IPR029044">
    <property type="entry name" value="Nucleotide-diphossugar_trans"/>
</dbReference>
<dbReference type="PANTHER" id="PTHR43685:SF3">
    <property type="entry name" value="SLR2126 PROTEIN"/>
    <property type="match status" value="1"/>
</dbReference>
<comment type="caution">
    <text evidence="5">The sequence shown here is derived from an EMBL/GenBank/DDBJ whole genome shotgun (WGS) entry which is preliminary data.</text>
</comment>
<feature type="domain" description="Galactosyltransferase C-terminal" evidence="4">
    <location>
        <begin position="210"/>
        <end position="255"/>
    </location>
</feature>
<dbReference type="InterPro" id="IPR027791">
    <property type="entry name" value="Galactosyl_T_C"/>
</dbReference>
<keyword evidence="1 5" id="KW-0808">Transferase</keyword>
<dbReference type="PANTHER" id="PTHR43685">
    <property type="entry name" value="GLYCOSYLTRANSFERASE"/>
    <property type="match status" value="1"/>
</dbReference>
<sequence length="498" mass="57613">MKFSVIIPSYNRSRQLMLTLAALEKQTYPMDHFEVIIFNDGSTDDTVPSLESYHPPYRIQVLNSNATMGRSAARNAGVAVSAEDYLVFCDPDFLVTPDFLEVHARYLAVDNNRIVSGVPNLWRSVFTHLHPDFSEQEKLLAARVLLPHGLWNEQYMIATDLIEFVTPEDIRNQTDVLPKVIADWDVIDSIKVQFAQTDVAPWLLCVTRCLSMSKQVFQSVGGFNENFIKYGLEDWELGYRLHQRGYKFASISEVIGYHQEHPSAPRLEDENSDNIRLAFQQHGFQDPEFSLFSLCSPADRVQMYKNVLRILQAWKGSKHAAYRHTARGITRACSRCARELFKQPDSPEHRRLKLSLLESFMTADAVYMENTPDKDQRIKAILDEVLRALNLQTRRSMRTIRRIGRKRTKAVGKRRRTAVGRRRTMTVGQKRTTKLAKPLWRRITRIKRSRAIRRRLPRPRIGAIKRIRLSKRNSTIARVTRSGSIGSVWSSRYIRRPD</sequence>
<organism evidence="5 6">
    <name type="scientific">Cohnella lupini</name>
    <dbReference type="NCBI Taxonomy" id="1294267"/>
    <lineage>
        <taxon>Bacteria</taxon>
        <taxon>Bacillati</taxon>
        <taxon>Bacillota</taxon>
        <taxon>Bacilli</taxon>
        <taxon>Bacillales</taxon>
        <taxon>Paenibacillaceae</taxon>
        <taxon>Cohnella</taxon>
    </lineage>
</organism>
<evidence type="ECO:0000256" key="2">
    <source>
        <dbReference type="SAM" id="MobiDB-lite"/>
    </source>
</evidence>
<reference evidence="5 6" key="1">
    <citation type="submission" date="2018-07" db="EMBL/GenBank/DDBJ databases">
        <title>Genomic Encyclopedia of Type Strains, Phase III (KMG-III): the genomes of soil and plant-associated and newly described type strains.</title>
        <authorList>
            <person name="Whitman W."/>
        </authorList>
    </citation>
    <scope>NUCLEOTIDE SEQUENCE [LARGE SCALE GENOMIC DNA]</scope>
    <source>
        <strain evidence="5 6">CECT 8236</strain>
    </source>
</reference>
<dbReference type="InterPro" id="IPR050834">
    <property type="entry name" value="Glycosyltransf_2"/>
</dbReference>
<keyword evidence="6" id="KW-1185">Reference proteome</keyword>
<name>A0A3D9I9X6_9BACL</name>
<dbReference type="Pfam" id="PF00535">
    <property type="entry name" value="Glycos_transf_2"/>
    <property type="match status" value="1"/>
</dbReference>
<accession>A0A3D9I9X6</accession>
<dbReference type="SUPFAM" id="SSF53448">
    <property type="entry name" value="Nucleotide-diphospho-sugar transferases"/>
    <property type="match status" value="1"/>
</dbReference>
<dbReference type="EMBL" id="QRDY01000008">
    <property type="protein sequence ID" value="RED58584.1"/>
    <property type="molecule type" value="Genomic_DNA"/>
</dbReference>
<evidence type="ECO:0000313" key="5">
    <source>
        <dbReference type="EMBL" id="RED58584.1"/>
    </source>
</evidence>
<dbReference type="RefSeq" id="WP_181907448.1">
    <property type="nucleotide sequence ID" value="NZ_QRDY01000008.1"/>
</dbReference>
<dbReference type="Pfam" id="PF02709">
    <property type="entry name" value="Glyco_transf_7C"/>
    <property type="match status" value="1"/>
</dbReference>
<feature type="region of interest" description="Disordered" evidence="2">
    <location>
        <begin position="405"/>
        <end position="434"/>
    </location>
</feature>
<dbReference type="AlphaFoldDB" id="A0A3D9I9X6"/>
<dbReference type="CDD" id="cd00761">
    <property type="entry name" value="Glyco_tranf_GTA_type"/>
    <property type="match status" value="1"/>
</dbReference>
<dbReference type="Proteomes" id="UP000256869">
    <property type="component" value="Unassembled WGS sequence"/>
</dbReference>
<feature type="compositionally biased region" description="Basic residues" evidence="2">
    <location>
        <begin position="405"/>
        <end position="424"/>
    </location>
</feature>
<dbReference type="Gene3D" id="3.90.550.10">
    <property type="entry name" value="Spore Coat Polysaccharide Biosynthesis Protein SpsA, Chain A"/>
    <property type="match status" value="1"/>
</dbReference>